<evidence type="ECO:0000256" key="9">
    <source>
        <dbReference type="ARBA" id="ARBA00023136"/>
    </source>
</evidence>
<dbReference type="InterPro" id="IPR010065">
    <property type="entry name" value="AA_ABC_transptr_permease_3TM"/>
</dbReference>
<proteinExistence type="inferred from homology"/>
<keyword evidence="4" id="KW-1003">Cell membrane</keyword>
<sequence length="513" mass="55098">MRRRRWPRWSSGPGWLRWAAAVAVLLGVAATALPAGAAAPGVVRQDAEGDAPRVVRVGTEGTYPPFSFHESGSPDVTGYDIEVIKAVAEKAGWELRFVETQWDAIFPALDAGRIDVIANQVSWNEERAARYGLSEPYTYSEGVIVTRADEDDITTLADLKGRTTAQSSTSNWAQVARDAGAKVEAVEGFAQAAALLRQGRVDAILNDNIAALDYLANTGSDDVKIAGVAEGQETEQVLAFRQDDADLLAEANAALEALAADGTLTEISEKYFKADVSVEGGAADVDVTDARKRSSNWQVLKDEAWPMLKGVVRITLPLTAISFAVGLVLAVAVALARISRSRILSGLARGFVSVIRGTPLLLQLFIVFFGLPELGIKLDSFVAAVLAFGLNVAGYAAEIVRSAILAVPKGQFEAAQTIGLDYSQTLRRIVFPQALRTAVPPLSNTLLSLLKDTSLVSVLLLTDVTRVAQVAAGRTNEFLLLYAFAGLYYWIICTLLSSAQGRLETRLDRYVAK</sequence>
<keyword evidence="6 11" id="KW-0732">Signal</keyword>
<feature type="transmembrane region" description="Helical" evidence="10">
    <location>
        <begin position="479"/>
        <end position="499"/>
    </location>
</feature>
<dbReference type="EMBL" id="JACBZM010000001">
    <property type="protein sequence ID" value="NYI43098.1"/>
    <property type="molecule type" value="Genomic_DNA"/>
</dbReference>
<dbReference type="PROSITE" id="PS50928">
    <property type="entry name" value="ABC_TM1"/>
    <property type="match status" value="1"/>
</dbReference>
<comment type="subcellular location">
    <subcellularLocation>
        <location evidence="1 10">Cell membrane</location>
        <topology evidence="1 10">Multi-pass membrane protein</topology>
    </subcellularLocation>
</comment>
<dbReference type="InterPro" id="IPR035906">
    <property type="entry name" value="MetI-like_sf"/>
</dbReference>
<gene>
    <name evidence="13" type="ORF">BJ993_000178</name>
</gene>
<dbReference type="NCBIfam" id="TIGR01726">
    <property type="entry name" value="HEQRo_perm_3TM"/>
    <property type="match status" value="1"/>
</dbReference>
<evidence type="ECO:0000256" key="4">
    <source>
        <dbReference type="ARBA" id="ARBA00022475"/>
    </source>
</evidence>
<feature type="domain" description="ABC transmembrane type-1" evidence="12">
    <location>
        <begin position="312"/>
        <end position="500"/>
    </location>
</feature>
<feature type="transmembrane region" description="Helical" evidence="10">
    <location>
        <begin position="381"/>
        <end position="400"/>
    </location>
</feature>
<dbReference type="GO" id="GO:0015184">
    <property type="term" value="F:L-cystine transmembrane transporter activity"/>
    <property type="evidence" value="ECO:0007669"/>
    <property type="project" value="TreeGrafter"/>
</dbReference>
<organism evidence="13 14">
    <name type="scientific">Nocardioides aromaticivorans</name>
    <dbReference type="NCBI Taxonomy" id="200618"/>
    <lineage>
        <taxon>Bacteria</taxon>
        <taxon>Bacillati</taxon>
        <taxon>Actinomycetota</taxon>
        <taxon>Actinomycetes</taxon>
        <taxon>Propionibacteriales</taxon>
        <taxon>Nocardioidaceae</taxon>
        <taxon>Nocardioides</taxon>
    </lineage>
</organism>
<comment type="similarity">
    <text evidence="10">Belongs to the binding-protein-dependent transport system permease family.</text>
</comment>
<evidence type="ECO:0000256" key="11">
    <source>
        <dbReference type="SAM" id="SignalP"/>
    </source>
</evidence>
<evidence type="ECO:0000256" key="5">
    <source>
        <dbReference type="ARBA" id="ARBA00022692"/>
    </source>
</evidence>
<evidence type="ECO:0000256" key="2">
    <source>
        <dbReference type="ARBA" id="ARBA00010333"/>
    </source>
</evidence>
<dbReference type="SUPFAM" id="SSF53850">
    <property type="entry name" value="Periplasmic binding protein-like II"/>
    <property type="match status" value="1"/>
</dbReference>
<feature type="chain" id="PRO_5031392303" evidence="11">
    <location>
        <begin position="38"/>
        <end position="513"/>
    </location>
</feature>
<keyword evidence="3 10" id="KW-0813">Transport</keyword>
<keyword evidence="7" id="KW-0029">Amino-acid transport</keyword>
<feature type="signal peptide" evidence="11">
    <location>
        <begin position="1"/>
        <end position="37"/>
    </location>
</feature>
<evidence type="ECO:0000256" key="6">
    <source>
        <dbReference type="ARBA" id="ARBA00022729"/>
    </source>
</evidence>
<dbReference type="Gene3D" id="3.40.190.10">
    <property type="entry name" value="Periplasmic binding protein-like II"/>
    <property type="match status" value="2"/>
</dbReference>
<keyword evidence="9 10" id="KW-0472">Membrane</keyword>
<evidence type="ECO:0000259" key="12">
    <source>
        <dbReference type="PROSITE" id="PS50928"/>
    </source>
</evidence>
<dbReference type="GO" id="GO:0043190">
    <property type="term" value="C:ATP-binding cassette (ABC) transporter complex"/>
    <property type="evidence" value="ECO:0007669"/>
    <property type="project" value="InterPro"/>
</dbReference>
<dbReference type="Gene3D" id="1.10.3720.10">
    <property type="entry name" value="MetI-like"/>
    <property type="match status" value="1"/>
</dbReference>
<dbReference type="InterPro" id="IPR000515">
    <property type="entry name" value="MetI-like"/>
</dbReference>
<evidence type="ECO:0000256" key="1">
    <source>
        <dbReference type="ARBA" id="ARBA00004651"/>
    </source>
</evidence>
<dbReference type="InterPro" id="IPR001638">
    <property type="entry name" value="Solute-binding_3/MltF_N"/>
</dbReference>
<dbReference type="Pfam" id="PF00528">
    <property type="entry name" value="BPD_transp_1"/>
    <property type="match status" value="1"/>
</dbReference>
<dbReference type="Pfam" id="PF00497">
    <property type="entry name" value="SBP_bac_3"/>
    <property type="match status" value="1"/>
</dbReference>
<evidence type="ECO:0000313" key="14">
    <source>
        <dbReference type="Proteomes" id="UP000562045"/>
    </source>
</evidence>
<dbReference type="RefSeq" id="WP_179647400.1">
    <property type="nucleotide sequence ID" value="NZ_JACBZM010000001.1"/>
</dbReference>
<protein>
    <submittedName>
        <fullName evidence="13">Cystine transport system permease protein</fullName>
    </submittedName>
</protein>
<dbReference type="CDD" id="cd06261">
    <property type="entry name" value="TM_PBP2"/>
    <property type="match status" value="1"/>
</dbReference>
<dbReference type="InterPro" id="IPR018313">
    <property type="entry name" value="SBP_3_CS"/>
</dbReference>
<feature type="transmembrane region" description="Helical" evidence="10">
    <location>
        <begin position="314"/>
        <end position="335"/>
    </location>
</feature>
<evidence type="ECO:0000256" key="7">
    <source>
        <dbReference type="ARBA" id="ARBA00022970"/>
    </source>
</evidence>
<evidence type="ECO:0000256" key="8">
    <source>
        <dbReference type="ARBA" id="ARBA00022989"/>
    </source>
</evidence>
<dbReference type="PROSITE" id="PS01039">
    <property type="entry name" value="SBP_BACTERIAL_3"/>
    <property type="match status" value="1"/>
</dbReference>
<dbReference type="Proteomes" id="UP000562045">
    <property type="component" value="Unassembled WGS sequence"/>
</dbReference>
<evidence type="ECO:0000256" key="10">
    <source>
        <dbReference type="RuleBase" id="RU363032"/>
    </source>
</evidence>
<comment type="similarity">
    <text evidence="2">Belongs to the bacterial solute-binding protein 3 family.</text>
</comment>
<keyword evidence="8 10" id="KW-1133">Transmembrane helix</keyword>
<evidence type="ECO:0000313" key="13">
    <source>
        <dbReference type="EMBL" id="NYI43098.1"/>
    </source>
</evidence>
<dbReference type="PANTHER" id="PTHR30614">
    <property type="entry name" value="MEMBRANE COMPONENT OF AMINO ACID ABC TRANSPORTER"/>
    <property type="match status" value="1"/>
</dbReference>
<dbReference type="InterPro" id="IPR043429">
    <property type="entry name" value="ArtM/GltK/GlnP/TcyL/YhdX-like"/>
</dbReference>
<dbReference type="AlphaFoldDB" id="A0A7Y9ZEG3"/>
<keyword evidence="5 10" id="KW-0812">Transmembrane</keyword>
<dbReference type="SMART" id="SM00062">
    <property type="entry name" value="PBPb"/>
    <property type="match status" value="1"/>
</dbReference>
<evidence type="ECO:0000256" key="3">
    <source>
        <dbReference type="ARBA" id="ARBA00022448"/>
    </source>
</evidence>
<comment type="caution">
    <text evidence="13">The sequence shown here is derived from an EMBL/GenBank/DDBJ whole genome shotgun (WGS) entry which is preliminary data.</text>
</comment>
<feature type="transmembrane region" description="Helical" evidence="10">
    <location>
        <begin position="347"/>
        <end position="369"/>
    </location>
</feature>
<dbReference type="SUPFAM" id="SSF161098">
    <property type="entry name" value="MetI-like"/>
    <property type="match status" value="1"/>
</dbReference>
<reference evidence="13 14" key="1">
    <citation type="submission" date="2020-07" db="EMBL/GenBank/DDBJ databases">
        <title>Sequencing the genomes of 1000 actinobacteria strains.</title>
        <authorList>
            <person name="Klenk H.-P."/>
        </authorList>
    </citation>
    <scope>NUCLEOTIDE SEQUENCE [LARGE SCALE GENOMIC DNA]</scope>
    <source>
        <strain evidence="13 14">DSM 15131</strain>
    </source>
</reference>
<name>A0A7Y9ZEG3_9ACTN</name>
<accession>A0A7Y9ZEG3</accession>
<dbReference type="PANTHER" id="PTHR30614:SF0">
    <property type="entry name" value="L-CYSTINE TRANSPORT SYSTEM PERMEASE PROTEIN TCYL"/>
    <property type="match status" value="1"/>
</dbReference>